<protein>
    <submittedName>
        <fullName evidence="1">35028_t:CDS:1</fullName>
    </submittedName>
</protein>
<evidence type="ECO:0000313" key="2">
    <source>
        <dbReference type="Proteomes" id="UP000789920"/>
    </source>
</evidence>
<proteinExistence type="predicted"/>
<name>A0ACA9NQQ7_9GLOM</name>
<evidence type="ECO:0000313" key="1">
    <source>
        <dbReference type="EMBL" id="CAG8664971.1"/>
    </source>
</evidence>
<dbReference type="Proteomes" id="UP000789920">
    <property type="component" value="Unassembled WGS sequence"/>
</dbReference>
<gene>
    <name evidence="1" type="ORF">RPERSI_LOCUS8429</name>
</gene>
<reference evidence="1" key="1">
    <citation type="submission" date="2021-06" db="EMBL/GenBank/DDBJ databases">
        <authorList>
            <person name="Kallberg Y."/>
            <person name="Tangrot J."/>
            <person name="Rosling A."/>
        </authorList>
    </citation>
    <scope>NUCLEOTIDE SEQUENCE</scope>
    <source>
        <strain evidence="1">MA461A</strain>
    </source>
</reference>
<sequence>MFAPKLENSETIDNYLDLIYGPSTDSIEEDSNSSSISDNDKSGRCHGGHKKSHITKKKKNCEIEDTNKIEYLPPADTTNLIQKVHPRLKNFPFLKSSDYMQKIQAESLLKNLYNQHKQDMIVSNQAEKTIETSLIEDEDDDIFTEM</sequence>
<accession>A0ACA9NQQ7</accession>
<dbReference type="EMBL" id="CAJVQC010015239">
    <property type="protein sequence ID" value="CAG8664971.1"/>
    <property type="molecule type" value="Genomic_DNA"/>
</dbReference>
<comment type="caution">
    <text evidence="1">The sequence shown here is derived from an EMBL/GenBank/DDBJ whole genome shotgun (WGS) entry which is preliminary data.</text>
</comment>
<keyword evidence="2" id="KW-1185">Reference proteome</keyword>
<organism evidence="1 2">
    <name type="scientific">Racocetra persica</name>
    <dbReference type="NCBI Taxonomy" id="160502"/>
    <lineage>
        <taxon>Eukaryota</taxon>
        <taxon>Fungi</taxon>
        <taxon>Fungi incertae sedis</taxon>
        <taxon>Mucoromycota</taxon>
        <taxon>Glomeromycotina</taxon>
        <taxon>Glomeromycetes</taxon>
        <taxon>Diversisporales</taxon>
        <taxon>Gigasporaceae</taxon>
        <taxon>Racocetra</taxon>
    </lineage>
</organism>